<comment type="similarity">
    <text evidence="1">Belongs to the arrestin family.</text>
</comment>
<dbReference type="InterPro" id="IPR011022">
    <property type="entry name" value="Arrestin_C-like"/>
</dbReference>
<proteinExistence type="inferred from homology"/>
<dbReference type="GO" id="GO:0005737">
    <property type="term" value="C:cytoplasm"/>
    <property type="evidence" value="ECO:0007669"/>
    <property type="project" value="TreeGrafter"/>
</dbReference>
<dbReference type="Pfam" id="PF02752">
    <property type="entry name" value="Arrestin_C"/>
    <property type="match status" value="1"/>
</dbReference>
<dbReference type="InterPro" id="IPR014752">
    <property type="entry name" value="Arrestin-like_C"/>
</dbReference>
<dbReference type="GO" id="GO:0007399">
    <property type="term" value="P:nervous system development"/>
    <property type="evidence" value="ECO:0007669"/>
    <property type="project" value="UniProtKB-ARBA"/>
</dbReference>
<dbReference type="GO" id="GO:0031625">
    <property type="term" value="F:ubiquitin protein ligase binding"/>
    <property type="evidence" value="ECO:0007669"/>
    <property type="project" value="TreeGrafter"/>
</dbReference>
<feature type="compositionally biased region" description="Low complexity" evidence="2">
    <location>
        <begin position="274"/>
        <end position="285"/>
    </location>
</feature>
<dbReference type="SUPFAM" id="SSF81296">
    <property type="entry name" value="E set domains"/>
    <property type="match status" value="2"/>
</dbReference>
<comment type="caution">
    <text evidence="4">The sequence shown here is derived from an EMBL/GenBank/DDBJ whole genome shotgun (WGS) entry which is preliminary data.</text>
</comment>
<dbReference type="GO" id="GO:0015031">
    <property type="term" value="P:protein transport"/>
    <property type="evidence" value="ECO:0007669"/>
    <property type="project" value="TreeGrafter"/>
</dbReference>
<keyword evidence="5" id="KW-1185">Reference proteome</keyword>
<dbReference type="PANTHER" id="PTHR11188">
    <property type="entry name" value="ARRESTIN DOMAIN CONTAINING PROTEIN"/>
    <property type="match status" value="1"/>
</dbReference>
<dbReference type="AlphaFoldDB" id="A0AAV6H5M9"/>
<dbReference type="EMBL" id="JADWDJ010000005">
    <property type="protein sequence ID" value="KAG5280897.1"/>
    <property type="molecule type" value="Genomic_DNA"/>
</dbReference>
<dbReference type="InterPro" id="IPR014756">
    <property type="entry name" value="Ig_E-set"/>
</dbReference>
<evidence type="ECO:0000259" key="3">
    <source>
        <dbReference type="SMART" id="SM01017"/>
    </source>
</evidence>
<dbReference type="GO" id="GO:1990756">
    <property type="term" value="F:ubiquitin-like ligase-substrate adaptor activity"/>
    <property type="evidence" value="ECO:0007669"/>
    <property type="project" value="TreeGrafter"/>
</dbReference>
<dbReference type="InterPro" id="IPR011021">
    <property type="entry name" value="Arrestin-like_N"/>
</dbReference>
<evidence type="ECO:0000313" key="4">
    <source>
        <dbReference type="EMBL" id="KAG5280897.1"/>
    </source>
</evidence>
<name>A0AAV6H5M9_9TELE</name>
<dbReference type="PANTHER" id="PTHR11188:SF176">
    <property type="entry name" value="ARRESTIN DOMAIN-CONTAINING PROTEIN 1"/>
    <property type="match status" value="1"/>
</dbReference>
<evidence type="ECO:0000256" key="2">
    <source>
        <dbReference type="SAM" id="MobiDB-lite"/>
    </source>
</evidence>
<reference evidence="4" key="1">
    <citation type="submission" date="2020-10" db="EMBL/GenBank/DDBJ databases">
        <title>Chromosome-scale genome assembly of the Allis shad, Alosa alosa.</title>
        <authorList>
            <person name="Margot Z."/>
            <person name="Christophe K."/>
            <person name="Cabau C."/>
            <person name="Louis A."/>
            <person name="Berthelot C."/>
            <person name="Parey E."/>
            <person name="Roest Crollius H."/>
            <person name="Montfort J."/>
            <person name="Robinson-Rechavi M."/>
            <person name="Bucao C."/>
            <person name="Bouchez O."/>
            <person name="Gislard M."/>
            <person name="Lluch J."/>
            <person name="Milhes M."/>
            <person name="Lampietro C."/>
            <person name="Lopez Roques C."/>
            <person name="Donnadieu C."/>
            <person name="Braasch I."/>
            <person name="Desvignes T."/>
            <person name="Postlethwait J."/>
            <person name="Bobe J."/>
            <person name="Guiguen Y."/>
        </authorList>
    </citation>
    <scope>NUCLEOTIDE SEQUENCE</scope>
    <source>
        <strain evidence="4">M-15738</strain>
        <tissue evidence="4">Blood</tissue>
    </source>
</reference>
<sequence>MSSQGIVEIKNVEPIPSKAIKVNCRGYSGVSPSVSSRLKDTSWEVEEQYFNSNISMADKGILKNGSHTFPFTFVVPANAPSTYFGNYGRTIFEIRAFVDLPHFSNGYKAERVFYIQKPLNLNTVPNIQDISYSSVTKDFTYMLLKNGTIVLKATSDLRGYTPGQIIKLEMEIENRSGKSTSTVVASLIQKVTYKTKRSINDLRTVAKVVGAGVKAKTEAKWKEQIVVPFVAHSTLEGCGLINFEYYIQVSLKSPDVLLTLPIFIGNVAVDTTHPSDSASSSAPLLGRSTSPRRWAGRRPRRS</sequence>
<gene>
    <name evidence="4" type="ORF">AALO_G00065220</name>
</gene>
<feature type="region of interest" description="Disordered" evidence="2">
    <location>
        <begin position="274"/>
        <end position="302"/>
    </location>
</feature>
<evidence type="ECO:0000256" key="1">
    <source>
        <dbReference type="ARBA" id="ARBA00005298"/>
    </source>
</evidence>
<dbReference type="InterPro" id="IPR050357">
    <property type="entry name" value="Arrestin_domain-protein"/>
</dbReference>
<dbReference type="Gene3D" id="2.60.40.640">
    <property type="match status" value="2"/>
</dbReference>
<feature type="domain" description="Arrestin C-terminal-like" evidence="3">
    <location>
        <begin position="145"/>
        <end position="269"/>
    </location>
</feature>
<dbReference type="Proteomes" id="UP000823561">
    <property type="component" value="Chromosome 5"/>
</dbReference>
<protein>
    <recommendedName>
        <fullName evidence="3">Arrestin C-terminal-like domain-containing protein</fullName>
    </recommendedName>
</protein>
<accession>A0AAV6H5M9</accession>
<dbReference type="Pfam" id="PF00339">
    <property type="entry name" value="Arrestin_N"/>
    <property type="match status" value="1"/>
</dbReference>
<evidence type="ECO:0000313" key="5">
    <source>
        <dbReference type="Proteomes" id="UP000823561"/>
    </source>
</evidence>
<organism evidence="4 5">
    <name type="scientific">Alosa alosa</name>
    <name type="common">allis shad</name>
    <dbReference type="NCBI Taxonomy" id="278164"/>
    <lineage>
        <taxon>Eukaryota</taxon>
        <taxon>Metazoa</taxon>
        <taxon>Chordata</taxon>
        <taxon>Craniata</taxon>
        <taxon>Vertebrata</taxon>
        <taxon>Euteleostomi</taxon>
        <taxon>Actinopterygii</taxon>
        <taxon>Neopterygii</taxon>
        <taxon>Teleostei</taxon>
        <taxon>Clupei</taxon>
        <taxon>Clupeiformes</taxon>
        <taxon>Clupeoidei</taxon>
        <taxon>Clupeidae</taxon>
        <taxon>Alosa</taxon>
    </lineage>
</organism>
<dbReference type="SMART" id="SM01017">
    <property type="entry name" value="Arrestin_C"/>
    <property type="match status" value="1"/>
</dbReference>